<evidence type="ECO:0008006" key="3">
    <source>
        <dbReference type="Google" id="ProtNLM"/>
    </source>
</evidence>
<evidence type="ECO:0000313" key="1">
    <source>
        <dbReference type="EMBL" id="EPC55142.1"/>
    </source>
</evidence>
<gene>
    <name evidence="1" type="ORF">Lpp77_06215</name>
</gene>
<dbReference type="SUPFAM" id="SSF52540">
    <property type="entry name" value="P-loop containing nucleoside triphosphate hydrolases"/>
    <property type="match status" value="1"/>
</dbReference>
<sequence>MQISDFWRMITDLESRSPEHALMLLNAPTGTGKSYTIAQALCQYAADHENFRAFFVTDQKKNFNEHTFKAAWNKHARSSCGTFNQRVAILRSLEDTVNKIIGDWDNQQMPAKYRSSESVRKVFKNLKMHLGLFQAYKHQAADSQTSWEALRKAEFEFRQAITVQLADSVELTVPLDDEGQKKACDYVAKQVNSETKWLNETYPTIDLYRRQIIILTTAKFTRSYTPFFQEHAKSFQFAPIIHNALIVMDEFDSTKQQVLDKAIDDALKIQADLIMLFEALHQGFKKMDEDVLPSQLRDCFTARKQFNVLKEEGKQLRSKFALRHLYKTEAVSLDSGFVIHTPQRQLISAGKPWHAYLDHHLKQVVLGQQARDDLHFQRMLPRVYTFLRRTTRFFRDRARDYQGLKNSEQSNFDDAMTIDDACHSIYNALGLSGEQIKVLLSLGHDYSSAQGIKSNYHAHSTHRFQQQGLSLFQMMNDYQHEFRTDIDASFFKVTPERYLLNLLNKANILGLSATATLPTVLDNYDLTYLREMLGPRMINGIEFLSAETQEELDFEGRYAKGNIQVNAEMANIGTSFASIFENRLKQNGLVIESTIIRQLDAALEKKANAVKNNEQEGGSGKDYFKQRYIALFDSFVVFLTDPMLTSFLGLQSLLPGKEQGGMDQEYLSVTFDRLKELLTQQFTEAADTKLKVISPRNGENVQSDLAEALAIPSHEDKRVYILSAYQTVGVGQNLQHVMNEFEREHAVNIAPKGANSYDLRHESVDLAGIYLGDVTHILTNTRQFRMDASGLRAIIEREYLFDTYEINVTTLNTFFTNLERGRWQAYPKNARSLYVSYSRTIIQALGRMNRAFNKMPCVRILASANVLGSITGNGIDLEETSFEYRRLLDYADEKAPTFEKTRSEAFKQNATLYTHRDLLFLKSHLQTNEQDAEYYRDLRLFVAKHPTASEEERIGNAVFKRRNDESGFQYLPAEKHETKYEVKPDTRDSGCFDFSKIGMEISAEASGLTIMCRYPGLKTHFEDLEIPTEWLPNELILNPVQYRNLYRGQIGEVAGQFIFEKEWRQKLQDFDDLANNELFDFQCQGEVAIDFKNWQGQPNKDTEKERQHVAQKLRHLQVNTGREWRVIIANVVAINKGKPTITIDGKILEISGLIDEQGKLVLTPEQKIQIGRFLHARPNDNSDD</sequence>
<dbReference type="InterPro" id="IPR027417">
    <property type="entry name" value="P-loop_NTPase"/>
</dbReference>
<name>A0A8E0MC69_LACPA</name>
<dbReference type="Proteomes" id="UP000014249">
    <property type="component" value="Unassembled WGS sequence"/>
</dbReference>
<proteinExistence type="predicted"/>
<dbReference type="EMBL" id="ANJX01000177">
    <property type="protein sequence ID" value="EPC55142.1"/>
    <property type="molecule type" value="Genomic_DNA"/>
</dbReference>
<accession>A0A8E0MC69</accession>
<reference evidence="1 2" key="1">
    <citation type="journal article" date="2013" name="PLoS ONE">
        <title>Lactobacillus paracasei comparative genomics: towards species pan-genome definition and exploitation of diversity.</title>
        <authorList>
            <person name="Smokvina T."/>
            <person name="Wels M."/>
            <person name="Polka J."/>
            <person name="Chervaux C."/>
            <person name="Brisse S."/>
            <person name="Boekhorst J."/>
            <person name="van Hylckama Vlieg J.E."/>
            <person name="Siezen R.J."/>
        </authorList>
    </citation>
    <scope>NUCLEOTIDE SEQUENCE [LARGE SCALE GENOMIC DNA]</scope>
    <source>
        <strain evidence="1 2">CNCM I-4270</strain>
    </source>
</reference>
<dbReference type="AlphaFoldDB" id="A0A8E0MC69"/>
<evidence type="ECO:0000313" key="2">
    <source>
        <dbReference type="Proteomes" id="UP000014249"/>
    </source>
</evidence>
<protein>
    <recommendedName>
        <fullName evidence="3">Helicase/UvrB N-terminal domain-containing protein</fullName>
    </recommendedName>
</protein>
<comment type="caution">
    <text evidence="1">The sequence shown here is derived from an EMBL/GenBank/DDBJ whole genome shotgun (WGS) entry which is preliminary data.</text>
</comment>
<organism evidence="1 2">
    <name type="scientific">Lacticaseibacillus paracasei subsp. paracasei CNCM I-4270</name>
    <dbReference type="NCBI Taxonomy" id="1256202"/>
    <lineage>
        <taxon>Bacteria</taxon>
        <taxon>Bacillati</taxon>
        <taxon>Bacillota</taxon>
        <taxon>Bacilli</taxon>
        <taxon>Lactobacillales</taxon>
        <taxon>Lactobacillaceae</taxon>
        <taxon>Lacticaseibacillus</taxon>
    </lineage>
</organism>